<dbReference type="GeneID" id="59330992"/>
<dbReference type="EMBL" id="JACCJB010000015">
    <property type="protein sequence ID" value="KAF6220899.1"/>
    <property type="molecule type" value="Genomic_DNA"/>
</dbReference>
<evidence type="ECO:0000256" key="1">
    <source>
        <dbReference type="SAM" id="MobiDB-lite"/>
    </source>
</evidence>
<comment type="caution">
    <text evidence="2">The sequence shown here is derived from an EMBL/GenBank/DDBJ whole genome shotgun (WGS) entry which is preliminary data.</text>
</comment>
<sequence length="82" mass="8961">MSYKRTNNAAATEPPPSPPLDGGGHQALILAINNTKRIADLFGYLRRPSIPIKKMLGLRLSRSTKGKRHGNWGAEEHAKTSV</sequence>
<evidence type="ECO:0000313" key="2">
    <source>
        <dbReference type="EMBL" id="KAF6220899.1"/>
    </source>
</evidence>
<proteinExistence type="predicted"/>
<dbReference type="RefSeq" id="XP_037150334.1">
    <property type="nucleotide sequence ID" value="XM_037293505.1"/>
</dbReference>
<accession>A0A8H6CCV9</accession>
<keyword evidence="3" id="KW-1185">Reference proteome</keyword>
<gene>
    <name evidence="2" type="ORF">HO133_002579</name>
</gene>
<protein>
    <submittedName>
        <fullName evidence="2">Uncharacterized protein</fullName>
    </submittedName>
</protein>
<reference evidence="2 3" key="1">
    <citation type="journal article" date="2020" name="Genomics">
        <title>Complete, high-quality genomes from long-read metagenomic sequencing of two wolf lichen thalli reveals enigmatic genome architecture.</title>
        <authorList>
            <person name="McKenzie S.K."/>
            <person name="Walston R.F."/>
            <person name="Allen J.L."/>
        </authorList>
    </citation>
    <scope>NUCLEOTIDE SEQUENCE [LARGE SCALE GENOMIC DNA]</scope>
    <source>
        <strain evidence="2">WasteWater1</strain>
    </source>
</reference>
<feature type="compositionally biased region" description="Polar residues" evidence="1">
    <location>
        <begin position="1"/>
        <end position="10"/>
    </location>
</feature>
<evidence type="ECO:0000313" key="3">
    <source>
        <dbReference type="Proteomes" id="UP000593566"/>
    </source>
</evidence>
<feature type="region of interest" description="Disordered" evidence="1">
    <location>
        <begin position="1"/>
        <end position="24"/>
    </location>
</feature>
<dbReference type="AlphaFoldDB" id="A0A8H6CCV9"/>
<name>A0A8H6CCV9_9LECA</name>
<organism evidence="2 3">
    <name type="scientific">Letharia lupina</name>
    <dbReference type="NCBI Taxonomy" id="560253"/>
    <lineage>
        <taxon>Eukaryota</taxon>
        <taxon>Fungi</taxon>
        <taxon>Dikarya</taxon>
        <taxon>Ascomycota</taxon>
        <taxon>Pezizomycotina</taxon>
        <taxon>Lecanoromycetes</taxon>
        <taxon>OSLEUM clade</taxon>
        <taxon>Lecanoromycetidae</taxon>
        <taxon>Lecanorales</taxon>
        <taxon>Lecanorineae</taxon>
        <taxon>Parmeliaceae</taxon>
        <taxon>Letharia</taxon>
    </lineage>
</organism>
<feature type="region of interest" description="Disordered" evidence="1">
    <location>
        <begin position="61"/>
        <end position="82"/>
    </location>
</feature>
<dbReference type="Proteomes" id="UP000593566">
    <property type="component" value="Unassembled WGS sequence"/>
</dbReference>